<keyword evidence="1" id="KW-0472">Membrane</keyword>
<dbReference type="EMBL" id="MVGT01003947">
    <property type="protein sequence ID" value="OVA02936.1"/>
    <property type="molecule type" value="Genomic_DNA"/>
</dbReference>
<proteinExistence type="predicted"/>
<name>A0A200PXN3_MACCD</name>
<dbReference type="PANTHER" id="PTHR31170">
    <property type="entry name" value="BNAC04G53230D PROTEIN"/>
    <property type="match status" value="1"/>
</dbReference>
<evidence type="ECO:0000313" key="3">
    <source>
        <dbReference type="Proteomes" id="UP000195402"/>
    </source>
</evidence>
<feature type="transmembrane region" description="Helical" evidence="1">
    <location>
        <begin position="391"/>
        <end position="414"/>
    </location>
</feature>
<dbReference type="Proteomes" id="UP000195402">
    <property type="component" value="Unassembled WGS sequence"/>
</dbReference>
<comment type="caution">
    <text evidence="2">The sequence shown here is derived from an EMBL/GenBank/DDBJ whole genome shotgun (WGS) entry which is preliminary data.</text>
</comment>
<reference evidence="2 3" key="1">
    <citation type="journal article" date="2017" name="Mol. Plant">
        <title>The Genome of Medicinal Plant Macleaya cordata Provides New Insights into Benzylisoquinoline Alkaloids Metabolism.</title>
        <authorList>
            <person name="Liu X."/>
            <person name="Liu Y."/>
            <person name="Huang P."/>
            <person name="Ma Y."/>
            <person name="Qing Z."/>
            <person name="Tang Q."/>
            <person name="Cao H."/>
            <person name="Cheng P."/>
            <person name="Zheng Y."/>
            <person name="Yuan Z."/>
            <person name="Zhou Y."/>
            <person name="Liu J."/>
            <person name="Tang Z."/>
            <person name="Zhuo Y."/>
            <person name="Zhang Y."/>
            <person name="Yu L."/>
            <person name="Huang J."/>
            <person name="Yang P."/>
            <person name="Peng Q."/>
            <person name="Zhang J."/>
            <person name="Jiang W."/>
            <person name="Zhang Z."/>
            <person name="Lin K."/>
            <person name="Ro D.K."/>
            <person name="Chen X."/>
            <person name="Xiong X."/>
            <person name="Shang Y."/>
            <person name="Huang S."/>
            <person name="Zeng J."/>
        </authorList>
    </citation>
    <scope>NUCLEOTIDE SEQUENCE [LARGE SCALE GENOMIC DNA]</scope>
    <source>
        <strain evidence="3">cv. BLH2017</strain>
        <tissue evidence="2">Root</tissue>
    </source>
</reference>
<dbReference type="InterPro" id="IPR004158">
    <property type="entry name" value="DUF247_pln"/>
</dbReference>
<sequence>MKMEEDTWSILNLDLEQGDPYLELERRQEKQPIFKIPTSLKERNVKAYEPQIVSIGPYHYGKPHLMPMEVHKQRALLHFVKRSGVPIQVYMSELMKVVHQLKGSYEQLDEEWLQGDTRFIQLMILDGCFIIEFMGVQRKNWINDYARDDPIFSSRGFRANSSSLVKDFVLVENQVPYLVTSTLLSIAGYTDHLKNVHGIASSTMLSVIKGPAMPAFEIYMSNMRKESYFESPSFLKYSASELYYFGIQFKKIGSFGSIEFHENNAILNLPSITFRDNTLHEYLNMLAYELRVGTNHEFNSYICLIVRLVQSVKDVRVLKSQKILINTLGSDEAVVEMLKRLENDLVIDSRCKSITVLKQMNDYCERSTIKRRRKFRDWKSNLNENYFRNPWTSISVGAAAFLLVLTVIQTIYTIRSFYSSKN</sequence>
<keyword evidence="3" id="KW-1185">Reference proteome</keyword>
<organism evidence="2 3">
    <name type="scientific">Macleaya cordata</name>
    <name type="common">Five-seeded plume-poppy</name>
    <name type="synonym">Bocconia cordata</name>
    <dbReference type="NCBI Taxonomy" id="56857"/>
    <lineage>
        <taxon>Eukaryota</taxon>
        <taxon>Viridiplantae</taxon>
        <taxon>Streptophyta</taxon>
        <taxon>Embryophyta</taxon>
        <taxon>Tracheophyta</taxon>
        <taxon>Spermatophyta</taxon>
        <taxon>Magnoliopsida</taxon>
        <taxon>Ranunculales</taxon>
        <taxon>Papaveraceae</taxon>
        <taxon>Papaveroideae</taxon>
        <taxon>Macleaya</taxon>
    </lineage>
</organism>
<evidence type="ECO:0000256" key="1">
    <source>
        <dbReference type="SAM" id="Phobius"/>
    </source>
</evidence>
<keyword evidence="1" id="KW-1133">Transmembrane helix</keyword>
<dbReference type="InParanoid" id="A0A200PXN3"/>
<dbReference type="OrthoDB" id="1846188at2759"/>
<dbReference type="PANTHER" id="PTHR31170:SF18">
    <property type="entry name" value="(WILD MALAYSIAN BANANA) HYPOTHETICAL PROTEIN"/>
    <property type="match status" value="1"/>
</dbReference>
<dbReference type="Pfam" id="PF03140">
    <property type="entry name" value="DUF247"/>
    <property type="match status" value="1"/>
</dbReference>
<keyword evidence="1" id="KW-0812">Transmembrane</keyword>
<gene>
    <name evidence="2" type="ORF">BVC80_9095g141</name>
</gene>
<accession>A0A200PXN3</accession>
<dbReference type="STRING" id="56857.A0A200PXN3"/>
<dbReference type="AlphaFoldDB" id="A0A200PXN3"/>
<dbReference type="OMA" id="WINDYAR"/>
<evidence type="ECO:0000313" key="2">
    <source>
        <dbReference type="EMBL" id="OVA02936.1"/>
    </source>
</evidence>
<protein>
    <submittedName>
        <fullName evidence="2">Uncharacterized protein</fullName>
    </submittedName>
</protein>